<reference evidence="2" key="1">
    <citation type="journal article" date="2022" name="Mol. Ecol. Resour.">
        <title>The genomes of chicory, endive, great burdock and yacon provide insights into Asteraceae palaeo-polyploidization history and plant inulin production.</title>
        <authorList>
            <person name="Fan W."/>
            <person name="Wang S."/>
            <person name="Wang H."/>
            <person name="Wang A."/>
            <person name="Jiang F."/>
            <person name="Liu H."/>
            <person name="Zhao H."/>
            <person name="Xu D."/>
            <person name="Zhang Y."/>
        </authorList>
    </citation>
    <scope>NUCLEOTIDE SEQUENCE [LARGE SCALE GENOMIC DNA]</scope>
    <source>
        <strain evidence="2">cv. Niubang</strain>
    </source>
</reference>
<protein>
    <submittedName>
        <fullName evidence="1">Uncharacterized protein</fullName>
    </submittedName>
</protein>
<dbReference type="Proteomes" id="UP001055879">
    <property type="component" value="Linkage Group LG12"/>
</dbReference>
<gene>
    <name evidence="1" type="ORF">L6452_33972</name>
</gene>
<keyword evidence="2" id="KW-1185">Reference proteome</keyword>
<sequence length="524" mass="58704">MDISNSHNNSILWFFKHKGFDDKGIHEIFRKCKRLECVQQENLSANWDYLKSIGIHERKLPSIVTKCPRIMTLDLNEKLVPMVQCLATLGTKPDEVASAITKFPHILTHSVEEKLCPLLGFFESLGVSGTQLGKMILHNPRIISYSIDTKLSGVVDFLASIGLTKEGMIGKILVKNPSIMGYNVEKRLRPTTEFLLSLGITKPDLQKVAVNFPDVLCRDVDRILRPNLDYLKTRGFDSQQIATLVARYPPILIKSVKNSLEPRIRFLVEVMDRRIEEAADYPEFFQHGLKKRLEKREKLLKQRNICCSLSEMLDCNHKKFLSRFDLVEKFSHESARLGSRNTWWVKLNSVIVPGPASELRSVNTQKVDVCKHTILPSAGHPPPPPRKTNGEQTKMISGDGIPRWSVYDSVKIIPLKPDALMAEINSAISSLEYAKATKLLNSPALVSKDKKNVDDGNPNSSYDARKADEAYKAGLASLAAGNLEEAFRSLNVALSKCPPNKTSAVAKLRSLISLTAQRLRKSPG</sequence>
<comment type="caution">
    <text evidence="1">The sequence shown here is derived from an EMBL/GenBank/DDBJ whole genome shotgun (WGS) entry which is preliminary data.</text>
</comment>
<reference evidence="1 2" key="2">
    <citation type="journal article" date="2022" name="Mol. Ecol. Resour.">
        <title>The genomes of chicory, endive, great burdock and yacon provide insights into Asteraceae paleo-polyploidization history and plant inulin production.</title>
        <authorList>
            <person name="Fan W."/>
            <person name="Wang S."/>
            <person name="Wang H."/>
            <person name="Wang A."/>
            <person name="Jiang F."/>
            <person name="Liu H."/>
            <person name="Zhao H."/>
            <person name="Xu D."/>
            <person name="Zhang Y."/>
        </authorList>
    </citation>
    <scope>NUCLEOTIDE SEQUENCE [LARGE SCALE GENOMIC DNA]</scope>
    <source>
        <strain evidence="2">cv. Niubang</strain>
    </source>
</reference>
<evidence type="ECO:0000313" key="2">
    <source>
        <dbReference type="Proteomes" id="UP001055879"/>
    </source>
</evidence>
<evidence type="ECO:0000313" key="1">
    <source>
        <dbReference type="EMBL" id="KAI3684746.1"/>
    </source>
</evidence>
<organism evidence="1 2">
    <name type="scientific">Arctium lappa</name>
    <name type="common">Greater burdock</name>
    <name type="synonym">Lappa major</name>
    <dbReference type="NCBI Taxonomy" id="4217"/>
    <lineage>
        <taxon>Eukaryota</taxon>
        <taxon>Viridiplantae</taxon>
        <taxon>Streptophyta</taxon>
        <taxon>Embryophyta</taxon>
        <taxon>Tracheophyta</taxon>
        <taxon>Spermatophyta</taxon>
        <taxon>Magnoliopsida</taxon>
        <taxon>eudicotyledons</taxon>
        <taxon>Gunneridae</taxon>
        <taxon>Pentapetalae</taxon>
        <taxon>asterids</taxon>
        <taxon>campanulids</taxon>
        <taxon>Asterales</taxon>
        <taxon>Asteraceae</taxon>
        <taxon>Carduoideae</taxon>
        <taxon>Cardueae</taxon>
        <taxon>Arctiinae</taxon>
        <taxon>Arctium</taxon>
    </lineage>
</organism>
<accession>A0ACB8YI38</accession>
<dbReference type="EMBL" id="CM042058">
    <property type="protein sequence ID" value="KAI3684746.1"/>
    <property type="molecule type" value="Genomic_DNA"/>
</dbReference>
<proteinExistence type="predicted"/>
<name>A0ACB8YI38_ARCLA</name>